<dbReference type="RefSeq" id="WP_111634113.1">
    <property type="nucleotide sequence ID" value="NZ_QLLR01000011.1"/>
</dbReference>
<dbReference type="OrthoDB" id="9814303at2"/>
<feature type="transmembrane region" description="Helical" evidence="6">
    <location>
        <begin position="211"/>
        <end position="234"/>
    </location>
</feature>
<dbReference type="EMBL" id="QLLR01000011">
    <property type="protein sequence ID" value="RAJ30307.1"/>
    <property type="molecule type" value="Genomic_DNA"/>
</dbReference>
<feature type="domain" description="Major facilitator superfamily (MFS) profile" evidence="7">
    <location>
        <begin position="12"/>
        <end position="394"/>
    </location>
</feature>
<dbReference type="SUPFAM" id="SSF103473">
    <property type="entry name" value="MFS general substrate transporter"/>
    <property type="match status" value="1"/>
</dbReference>
<dbReference type="InterPro" id="IPR050189">
    <property type="entry name" value="MFS_Efflux_Transporters"/>
</dbReference>
<dbReference type="GO" id="GO:0022857">
    <property type="term" value="F:transmembrane transporter activity"/>
    <property type="evidence" value="ECO:0007669"/>
    <property type="project" value="InterPro"/>
</dbReference>
<evidence type="ECO:0000256" key="6">
    <source>
        <dbReference type="SAM" id="Phobius"/>
    </source>
</evidence>
<accession>A0A327SXR0</accession>
<feature type="transmembrane region" description="Helical" evidence="6">
    <location>
        <begin position="304"/>
        <end position="326"/>
    </location>
</feature>
<proteinExistence type="predicted"/>
<dbReference type="PANTHER" id="PTHR43124:SF3">
    <property type="entry name" value="CHLORAMPHENICOL EFFLUX PUMP RV0191"/>
    <property type="match status" value="1"/>
</dbReference>
<feature type="transmembrane region" description="Helical" evidence="6">
    <location>
        <begin position="139"/>
        <end position="158"/>
    </location>
</feature>
<feature type="transmembrane region" description="Helical" evidence="6">
    <location>
        <begin position="372"/>
        <end position="389"/>
    </location>
</feature>
<dbReference type="InterPro" id="IPR020846">
    <property type="entry name" value="MFS_dom"/>
</dbReference>
<keyword evidence="2" id="KW-1003">Cell membrane</keyword>
<feature type="transmembrane region" description="Helical" evidence="6">
    <location>
        <begin position="246"/>
        <end position="268"/>
    </location>
</feature>
<protein>
    <submittedName>
        <fullName evidence="8">Putative MFS family arabinose efflux permease</fullName>
    </submittedName>
</protein>
<dbReference type="InterPro" id="IPR036259">
    <property type="entry name" value="MFS_trans_sf"/>
</dbReference>
<feature type="transmembrane region" description="Helical" evidence="6">
    <location>
        <begin position="12"/>
        <end position="31"/>
    </location>
</feature>
<dbReference type="PROSITE" id="PS50850">
    <property type="entry name" value="MFS"/>
    <property type="match status" value="1"/>
</dbReference>
<feature type="transmembrane region" description="Helical" evidence="6">
    <location>
        <begin position="51"/>
        <end position="69"/>
    </location>
</feature>
<feature type="transmembrane region" description="Helical" evidence="6">
    <location>
        <begin position="76"/>
        <end position="94"/>
    </location>
</feature>
<dbReference type="Proteomes" id="UP000249754">
    <property type="component" value="Unassembled WGS sequence"/>
</dbReference>
<evidence type="ECO:0000313" key="9">
    <source>
        <dbReference type="Proteomes" id="UP000249754"/>
    </source>
</evidence>
<gene>
    <name evidence="8" type="ORF">LY11_02649</name>
</gene>
<organism evidence="8 9">
    <name type="scientific">Pedobacter cryoconitis</name>
    <dbReference type="NCBI Taxonomy" id="188932"/>
    <lineage>
        <taxon>Bacteria</taxon>
        <taxon>Pseudomonadati</taxon>
        <taxon>Bacteroidota</taxon>
        <taxon>Sphingobacteriia</taxon>
        <taxon>Sphingobacteriales</taxon>
        <taxon>Sphingobacteriaceae</taxon>
        <taxon>Pedobacter</taxon>
    </lineage>
</organism>
<dbReference type="Pfam" id="PF07690">
    <property type="entry name" value="MFS_1"/>
    <property type="match status" value="1"/>
</dbReference>
<dbReference type="AlphaFoldDB" id="A0A327SXR0"/>
<comment type="caution">
    <text evidence="8">The sequence shown here is derived from an EMBL/GenBank/DDBJ whole genome shotgun (WGS) entry which is preliminary data.</text>
</comment>
<evidence type="ECO:0000259" key="7">
    <source>
        <dbReference type="PROSITE" id="PS50850"/>
    </source>
</evidence>
<evidence type="ECO:0000256" key="4">
    <source>
        <dbReference type="ARBA" id="ARBA00022989"/>
    </source>
</evidence>
<dbReference type="PANTHER" id="PTHR43124">
    <property type="entry name" value="PURINE EFFLUX PUMP PBUE"/>
    <property type="match status" value="1"/>
</dbReference>
<dbReference type="InterPro" id="IPR011701">
    <property type="entry name" value="MFS"/>
</dbReference>
<feature type="transmembrane region" description="Helical" evidence="6">
    <location>
        <begin position="170"/>
        <end position="190"/>
    </location>
</feature>
<evidence type="ECO:0000256" key="2">
    <source>
        <dbReference type="ARBA" id="ARBA00022475"/>
    </source>
</evidence>
<feature type="transmembrane region" description="Helical" evidence="6">
    <location>
        <begin position="280"/>
        <end position="298"/>
    </location>
</feature>
<evidence type="ECO:0000256" key="1">
    <source>
        <dbReference type="ARBA" id="ARBA00004651"/>
    </source>
</evidence>
<keyword evidence="4 6" id="KW-1133">Transmembrane helix</keyword>
<comment type="subcellular location">
    <subcellularLocation>
        <location evidence="1">Cell membrane</location>
        <topology evidence="1">Multi-pass membrane protein</topology>
    </subcellularLocation>
</comment>
<dbReference type="GO" id="GO:0005886">
    <property type="term" value="C:plasma membrane"/>
    <property type="evidence" value="ECO:0007669"/>
    <property type="project" value="UniProtKB-SubCell"/>
</dbReference>
<evidence type="ECO:0000256" key="5">
    <source>
        <dbReference type="ARBA" id="ARBA00023136"/>
    </source>
</evidence>
<feature type="transmembrane region" description="Helical" evidence="6">
    <location>
        <begin position="100"/>
        <end position="118"/>
    </location>
</feature>
<reference evidence="8 9" key="1">
    <citation type="submission" date="2018-06" db="EMBL/GenBank/DDBJ databases">
        <title>Genomic Encyclopedia of Archaeal and Bacterial Type Strains, Phase II (KMG-II): from individual species to whole genera.</title>
        <authorList>
            <person name="Goeker M."/>
        </authorList>
    </citation>
    <scope>NUCLEOTIDE SEQUENCE [LARGE SCALE GENOMIC DNA]</scope>
    <source>
        <strain evidence="8 9">DSM 14825</strain>
    </source>
</reference>
<keyword evidence="3 6" id="KW-0812">Transmembrane</keyword>
<sequence length="398" mass="43643">MRIIEKDHDGIGTILAFVLIPLSGFATDIYLPSLPDMANKLHATHAEVQLTIVFFLISYGISQLFIGSLLDSFGRFKITIVALLLFSIASFTIANAHSVYIIYLMRIIHGITVAAIVVGKRAYFVDIFSGEKLKHYTSLFSIVWSSAPIIAPFFGGYLQTAFGWESNFYLIGYFALIMLVLELIFGGESLKVYQKFHFKSIVQIYGNMIKTLSFSLGLIMLGLSNSMFMVYGMSGPFIIEHTFHDSAITTGYCSLALGVSLLLGGFLGKAMISYPFVKKLSIAIGIQFLITLAMILIPTAHTNLITMMAFAFSIHFIAGFVFNNYFSYCLGLFPKNAGIASGVTGGALYVITSILSYGIVSVIPAKSQESLGLSYMVLVVLSILTFMVIRKKTQVSAV</sequence>
<evidence type="ECO:0000256" key="3">
    <source>
        <dbReference type="ARBA" id="ARBA00022692"/>
    </source>
</evidence>
<keyword evidence="5 6" id="KW-0472">Membrane</keyword>
<feature type="transmembrane region" description="Helical" evidence="6">
    <location>
        <begin position="338"/>
        <end position="360"/>
    </location>
</feature>
<evidence type="ECO:0000313" key="8">
    <source>
        <dbReference type="EMBL" id="RAJ30307.1"/>
    </source>
</evidence>
<name>A0A327SXR0_9SPHI</name>
<dbReference type="Gene3D" id="1.20.1720.10">
    <property type="entry name" value="Multidrug resistance protein D"/>
    <property type="match status" value="1"/>
</dbReference>